<dbReference type="Proteomes" id="UP001143910">
    <property type="component" value="Unassembled WGS sequence"/>
</dbReference>
<name>A0ACC1NZF4_9HYPO</name>
<evidence type="ECO:0000313" key="1">
    <source>
        <dbReference type="EMBL" id="KAJ2983799.1"/>
    </source>
</evidence>
<proteinExistence type="predicted"/>
<gene>
    <name evidence="1" type="ORF">NQ176_g427</name>
</gene>
<organism evidence="1 2">
    <name type="scientific">Zarea fungicola</name>
    <dbReference type="NCBI Taxonomy" id="93591"/>
    <lineage>
        <taxon>Eukaryota</taxon>
        <taxon>Fungi</taxon>
        <taxon>Dikarya</taxon>
        <taxon>Ascomycota</taxon>
        <taxon>Pezizomycotina</taxon>
        <taxon>Sordariomycetes</taxon>
        <taxon>Hypocreomycetidae</taxon>
        <taxon>Hypocreales</taxon>
        <taxon>Cordycipitaceae</taxon>
        <taxon>Zarea</taxon>
    </lineage>
</organism>
<keyword evidence="2" id="KW-1185">Reference proteome</keyword>
<evidence type="ECO:0000313" key="2">
    <source>
        <dbReference type="Proteomes" id="UP001143910"/>
    </source>
</evidence>
<protein>
    <submittedName>
        <fullName evidence="1">Uncharacterized protein</fullName>
    </submittedName>
</protein>
<reference evidence="1" key="1">
    <citation type="submission" date="2022-08" db="EMBL/GenBank/DDBJ databases">
        <title>Genome Sequence of Lecanicillium fungicola.</title>
        <authorList>
            <person name="Buettner E."/>
        </authorList>
    </citation>
    <scope>NUCLEOTIDE SEQUENCE</scope>
    <source>
        <strain evidence="1">Babe33</strain>
    </source>
</reference>
<sequence>MAPFAEMIGLAAKDAPTELMEYAIAEAKGYRAQIQRDGVTYFHFVTPDATHVLVSESGLHDAYKELANNEFIVEKIVRHKGVGNGRRFFVKWLGFNSTENTWVRRRDFIDPEMVAQYEQDMINNR</sequence>
<dbReference type="EMBL" id="JANJQO010000016">
    <property type="protein sequence ID" value="KAJ2983799.1"/>
    <property type="molecule type" value="Genomic_DNA"/>
</dbReference>
<comment type="caution">
    <text evidence="1">The sequence shown here is derived from an EMBL/GenBank/DDBJ whole genome shotgun (WGS) entry which is preliminary data.</text>
</comment>
<accession>A0ACC1NZF4</accession>